<keyword evidence="15" id="KW-1185">Reference proteome</keyword>
<feature type="transmembrane region" description="Helical" evidence="12">
    <location>
        <begin position="220"/>
        <end position="244"/>
    </location>
</feature>
<keyword evidence="2" id="KW-1003">Cell membrane</keyword>
<keyword evidence="8 12" id="KW-1133">Transmembrane helix</keyword>
<comment type="cofactor">
    <cofactor evidence="11">
        <name>Zn(2+)</name>
        <dbReference type="ChEBI" id="CHEBI:29105"/>
    </cofactor>
    <text evidence="11">Binds 1 zinc ion per subunit.</text>
</comment>
<dbReference type="Pfam" id="PF01435">
    <property type="entry name" value="Peptidase_M48"/>
    <property type="match status" value="1"/>
</dbReference>
<evidence type="ECO:0000256" key="2">
    <source>
        <dbReference type="ARBA" id="ARBA00022475"/>
    </source>
</evidence>
<dbReference type="PANTHER" id="PTHR43221">
    <property type="entry name" value="PROTEASE HTPX"/>
    <property type="match status" value="1"/>
</dbReference>
<evidence type="ECO:0000259" key="13">
    <source>
        <dbReference type="Pfam" id="PF01435"/>
    </source>
</evidence>
<sequence length="317" mass="33815">MLGGSLLKSNWFEQQRSNKHRTIVLLGLFLILVTAVGAAFGYAFSVISNAGGQNTTLYGGLIGLVISGFYALIMYNGLSMQSVMSANGARPLEPNEIPVLEHIVTELCLAARIPEPALYIVEVDECNAFATGIKPEKAGLAVTVGLLNALNREQLATVIGHEVAHIKNGDMKVTTLASAFGGAINFMGGIATNLADYALIFGNSRDSNDDDRDSNAGMRFIFWILMYVISAIGNLLASILTFAISRNREYLADASSAELTKDPVALAEALSIISGNPIDGRKVKKTASIGDIVAPKHAGIFDTHPSISDRIERLNAM</sequence>
<keyword evidence="7 11" id="KW-0862">Zinc</keyword>
<dbReference type="EMBL" id="AYYQ01000035">
    <property type="protein sequence ID" value="KRM67719.1"/>
    <property type="molecule type" value="Genomic_DNA"/>
</dbReference>
<evidence type="ECO:0000256" key="6">
    <source>
        <dbReference type="ARBA" id="ARBA00022801"/>
    </source>
</evidence>
<dbReference type="STRING" id="1423781.FD06_GL000438"/>
<dbReference type="Gene3D" id="3.30.2010.10">
    <property type="entry name" value="Metalloproteases ('zincins'), catalytic domain"/>
    <property type="match status" value="1"/>
</dbReference>
<dbReference type="GO" id="GO:0006508">
    <property type="term" value="P:proteolysis"/>
    <property type="evidence" value="ECO:0007669"/>
    <property type="project" value="UniProtKB-KW"/>
</dbReference>
<keyword evidence="9 11" id="KW-0482">Metalloprotease</keyword>
<dbReference type="GO" id="GO:0005886">
    <property type="term" value="C:plasma membrane"/>
    <property type="evidence" value="ECO:0007669"/>
    <property type="project" value="UniProtKB-SubCell"/>
</dbReference>
<dbReference type="GO" id="GO:0046872">
    <property type="term" value="F:metal ion binding"/>
    <property type="evidence" value="ECO:0007669"/>
    <property type="project" value="UniProtKB-KW"/>
</dbReference>
<comment type="similarity">
    <text evidence="11">Belongs to the peptidase M48 family.</text>
</comment>
<gene>
    <name evidence="14" type="ORF">FD06_GL000438</name>
</gene>
<evidence type="ECO:0000256" key="1">
    <source>
        <dbReference type="ARBA" id="ARBA00004651"/>
    </source>
</evidence>
<evidence type="ECO:0000256" key="5">
    <source>
        <dbReference type="ARBA" id="ARBA00022723"/>
    </source>
</evidence>
<dbReference type="PATRIC" id="fig|1423781.4.peg.450"/>
<keyword evidence="4 12" id="KW-0812">Transmembrane</keyword>
<evidence type="ECO:0000256" key="8">
    <source>
        <dbReference type="ARBA" id="ARBA00022989"/>
    </source>
</evidence>
<dbReference type="PANTHER" id="PTHR43221:SF1">
    <property type="entry name" value="PROTEASE HTPX"/>
    <property type="match status" value="1"/>
</dbReference>
<evidence type="ECO:0000256" key="3">
    <source>
        <dbReference type="ARBA" id="ARBA00022670"/>
    </source>
</evidence>
<keyword evidence="10 12" id="KW-0472">Membrane</keyword>
<protein>
    <submittedName>
        <fullName evidence="14">Heat shock protein HtpX</fullName>
    </submittedName>
</protein>
<evidence type="ECO:0000313" key="14">
    <source>
        <dbReference type="EMBL" id="KRM67719.1"/>
    </source>
</evidence>
<keyword evidence="6 11" id="KW-0378">Hydrolase</keyword>
<dbReference type="AlphaFoldDB" id="A0A0R2ALF3"/>
<keyword evidence="14" id="KW-0346">Stress response</keyword>
<comment type="subcellular location">
    <subcellularLocation>
        <location evidence="1">Cell membrane</location>
        <topology evidence="1">Multi-pass membrane protein</topology>
    </subcellularLocation>
</comment>
<name>A0A0R2ALF3_9LACO</name>
<evidence type="ECO:0000313" key="15">
    <source>
        <dbReference type="Proteomes" id="UP000052012"/>
    </source>
</evidence>
<feature type="transmembrane region" description="Helical" evidence="12">
    <location>
        <begin position="176"/>
        <end position="200"/>
    </location>
</feature>
<dbReference type="InterPro" id="IPR001915">
    <property type="entry name" value="Peptidase_M48"/>
</dbReference>
<feature type="domain" description="Peptidase M48" evidence="13">
    <location>
        <begin position="100"/>
        <end position="316"/>
    </location>
</feature>
<evidence type="ECO:0000256" key="11">
    <source>
        <dbReference type="RuleBase" id="RU003983"/>
    </source>
</evidence>
<keyword evidence="5" id="KW-0479">Metal-binding</keyword>
<evidence type="ECO:0000256" key="4">
    <source>
        <dbReference type="ARBA" id="ARBA00022692"/>
    </source>
</evidence>
<evidence type="ECO:0000256" key="12">
    <source>
        <dbReference type="SAM" id="Phobius"/>
    </source>
</evidence>
<accession>A0A0R2ALF3</accession>
<dbReference type="InterPro" id="IPR050083">
    <property type="entry name" value="HtpX_protease"/>
</dbReference>
<reference evidence="14 15" key="1">
    <citation type="journal article" date="2015" name="Genome Announc.">
        <title>Expanding the biotechnology potential of lactobacilli through comparative genomics of 213 strains and associated genera.</title>
        <authorList>
            <person name="Sun Z."/>
            <person name="Harris H.M."/>
            <person name="McCann A."/>
            <person name="Guo C."/>
            <person name="Argimon S."/>
            <person name="Zhang W."/>
            <person name="Yang X."/>
            <person name="Jeffery I.B."/>
            <person name="Cooney J.C."/>
            <person name="Kagawa T.F."/>
            <person name="Liu W."/>
            <person name="Song Y."/>
            <person name="Salvetti E."/>
            <person name="Wrobel A."/>
            <person name="Rasinkangas P."/>
            <person name="Parkhill J."/>
            <person name="Rea M.C."/>
            <person name="O'Sullivan O."/>
            <person name="Ritari J."/>
            <person name="Douillard F.P."/>
            <person name="Paul Ross R."/>
            <person name="Yang R."/>
            <person name="Briner A.E."/>
            <person name="Felis G.E."/>
            <person name="de Vos W.M."/>
            <person name="Barrangou R."/>
            <person name="Klaenhammer T.R."/>
            <person name="Caufield P.W."/>
            <person name="Cui Y."/>
            <person name="Zhang H."/>
            <person name="O'Toole P.W."/>
        </authorList>
    </citation>
    <scope>NUCLEOTIDE SEQUENCE [LARGE SCALE GENOMIC DNA]</scope>
    <source>
        <strain evidence="14 15">DSM 23829</strain>
    </source>
</reference>
<feature type="transmembrane region" description="Helical" evidence="12">
    <location>
        <begin position="23"/>
        <end position="44"/>
    </location>
</feature>
<proteinExistence type="inferred from homology"/>
<dbReference type="Proteomes" id="UP000052012">
    <property type="component" value="Unassembled WGS sequence"/>
</dbReference>
<feature type="transmembrane region" description="Helical" evidence="12">
    <location>
        <begin position="56"/>
        <end position="75"/>
    </location>
</feature>
<evidence type="ECO:0000256" key="7">
    <source>
        <dbReference type="ARBA" id="ARBA00022833"/>
    </source>
</evidence>
<keyword evidence="3 11" id="KW-0645">Protease</keyword>
<evidence type="ECO:0000256" key="10">
    <source>
        <dbReference type="ARBA" id="ARBA00023136"/>
    </source>
</evidence>
<comment type="caution">
    <text evidence="14">The sequence shown here is derived from an EMBL/GenBank/DDBJ whole genome shotgun (WGS) entry which is preliminary data.</text>
</comment>
<evidence type="ECO:0000256" key="9">
    <source>
        <dbReference type="ARBA" id="ARBA00023049"/>
    </source>
</evidence>
<organism evidence="14 15">
    <name type="scientific">Apilactobacillus ozensis DSM 23829 = JCM 17196</name>
    <dbReference type="NCBI Taxonomy" id="1423781"/>
    <lineage>
        <taxon>Bacteria</taxon>
        <taxon>Bacillati</taxon>
        <taxon>Bacillota</taxon>
        <taxon>Bacilli</taxon>
        <taxon>Lactobacillales</taxon>
        <taxon>Lactobacillaceae</taxon>
        <taxon>Apilactobacillus</taxon>
    </lineage>
</organism>
<dbReference type="GO" id="GO:0004222">
    <property type="term" value="F:metalloendopeptidase activity"/>
    <property type="evidence" value="ECO:0007669"/>
    <property type="project" value="InterPro"/>
</dbReference>